<name>A0A0D5A2P6_PROMR</name>
<dbReference type="AlphaFoldDB" id="A0A0D5A2P6"/>
<dbReference type="PANTHER" id="PTHR43179:SF7">
    <property type="entry name" value="RHAMNOSYLTRANSFERASE WBBL"/>
    <property type="match status" value="1"/>
</dbReference>
<organism evidence="2">
    <name type="scientific">Prochlorococcus marinus str. P0902-H212</name>
    <dbReference type="NCBI Taxonomy" id="1620696"/>
    <lineage>
        <taxon>Bacteria</taxon>
        <taxon>Bacillati</taxon>
        <taxon>Cyanobacteriota</taxon>
        <taxon>Cyanophyceae</taxon>
        <taxon>Synechococcales</taxon>
        <taxon>Prochlorococcaceae</taxon>
        <taxon>Prochlorococcus</taxon>
    </lineage>
</organism>
<gene>
    <name evidence="2" type="ORF">FA02_0193</name>
</gene>
<evidence type="ECO:0000256" key="1">
    <source>
        <dbReference type="SAM" id="Coils"/>
    </source>
</evidence>
<feature type="coiled-coil region" evidence="1">
    <location>
        <begin position="232"/>
        <end position="269"/>
    </location>
</feature>
<reference evidence="2" key="1">
    <citation type="submission" date="2014-06" db="EMBL/GenBank/DDBJ databases">
        <authorList>
            <person name="Berube P.M."/>
        </authorList>
    </citation>
    <scope>NUCLEOTIDE SEQUENCE</scope>
    <source>
        <strain evidence="2">P0902-H212</strain>
    </source>
</reference>
<dbReference type="GO" id="GO:0016740">
    <property type="term" value="F:transferase activity"/>
    <property type="evidence" value="ECO:0007669"/>
    <property type="project" value="UniProtKB-KW"/>
</dbReference>
<keyword evidence="2" id="KW-0808">Transferase</keyword>
<protein>
    <submittedName>
        <fullName evidence="2">Glycosyl transferase</fullName>
    </submittedName>
</protein>
<proteinExistence type="predicted"/>
<dbReference type="EMBL" id="KJ947870">
    <property type="protein sequence ID" value="AJW30461.1"/>
    <property type="molecule type" value="Genomic_DNA"/>
</dbReference>
<accession>A0A0D5A2P6</accession>
<dbReference type="PANTHER" id="PTHR43179">
    <property type="entry name" value="RHAMNOSYLTRANSFERASE WBBL"/>
    <property type="match status" value="1"/>
</dbReference>
<dbReference type="SUPFAM" id="SSF53448">
    <property type="entry name" value="Nucleotide-diphospho-sugar transferases"/>
    <property type="match status" value="1"/>
</dbReference>
<evidence type="ECO:0000313" key="2">
    <source>
        <dbReference type="EMBL" id="AJW30461.1"/>
    </source>
</evidence>
<dbReference type="Gene3D" id="3.90.550.10">
    <property type="entry name" value="Spore Coat Polysaccharide Biosynthesis Protein SpsA, Chain A"/>
    <property type="match status" value="1"/>
</dbReference>
<sequence>MLCSISNATSLDKINVEILCSWNGTNIDETKIKNNSGYNFKIIQRQKYNFATNMNSLASQACGEILLIINDDIVLDKNSIDNAIHKLINNSKVGLVTGQLRYKNGMIQHAGITFDSKHIPYHKFEKLLRSNSDLISQEDQIIPAASGALIFIKKALFLEIGFSEEYEICGEDIELSLDLREKKDYIILFSPRVSGIHFSSTTRKKHNQYGNSLNDLKKMKKRREDFLKKVSKNQISDELNDLTNQVEILKKIELKRKKLKNFLKNFKKKH</sequence>
<keyword evidence="1" id="KW-0175">Coiled coil</keyword>
<dbReference type="InterPro" id="IPR029044">
    <property type="entry name" value="Nucleotide-diphossugar_trans"/>
</dbReference>